<evidence type="ECO:0000313" key="1">
    <source>
        <dbReference type="EMBL" id="GAF73330.1"/>
    </source>
</evidence>
<feature type="non-terminal residue" evidence="1">
    <location>
        <position position="1"/>
    </location>
</feature>
<dbReference type="PANTHER" id="PTHR33969">
    <property type="entry name" value="SEGREGATION AND CONDENSATION PROTEIN A"/>
    <property type="match status" value="1"/>
</dbReference>
<dbReference type="PANTHER" id="PTHR33969:SF2">
    <property type="entry name" value="SEGREGATION AND CONDENSATION PROTEIN A"/>
    <property type="match status" value="1"/>
</dbReference>
<dbReference type="Pfam" id="PF02616">
    <property type="entry name" value="SMC_ScpA"/>
    <property type="match status" value="1"/>
</dbReference>
<dbReference type="InterPro" id="IPR023093">
    <property type="entry name" value="ScpA-like_C"/>
</dbReference>
<dbReference type="InterPro" id="IPR003768">
    <property type="entry name" value="ScpA"/>
</dbReference>
<name>X0TB75_9ZZZZ</name>
<organism evidence="1">
    <name type="scientific">marine sediment metagenome</name>
    <dbReference type="NCBI Taxonomy" id="412755"/>
    <lineage>
        <taxon>unclassified sequences</taxon>
        <taxon>metagenomes</taxon>
        <taxon>ecological metagenomes</taxon>
    </lineage>
</organism>
<dbReference type="AlphaFoldDB" id="X0TB75"/>
<evidence type="ECO:0008006" key="2">
    <source>
        <dbReference type="Google" id="ProtNLM"/>
    </source>
</evidence>
<reference evidence="1" key="1">
    <citation type="journal article" date="2014" name="Front. Microbiol.">
        <title>High frequency of phylogenetically diverse reductive dehalogenase-homologous genes in deep subseafloor sedimentary metagenomes.</title>
        <authorList>
            <person name="Kawai M."/>
            <person name="Futagami T."/>
            <person name="Toyoda A."/>
            <person name="Takaki Y."/>
            <person name="Nishi S."/>
            <person name="Hori S."/>
            <person name="Arai W."/>
            <person name="Tsubouchi T."/>
            <person name="Morono Y."/>
            <person name="Uchiyama I."/>
            <person name="Ito T."/>
            <person name="Fujiyama A."/>
            <person name="Inagaki F."/>
            <person name="Takami H."/>
        </authorList>
    </citation>
    <scope>NUCLEOTIDE SEQUENCE</scope>
    <source>
        <strain evidence="1">Expedition CK06-06</strain>
    </source>
</reference>
<proteinExistence type="predicted"/>
<dbReference type="EMBL" id="BARS01004121">
    <property type="protein sequence ID" value="GAF73330.1"/>
    <property type="molecule type" value="Genomic_DNA"/>
</dbReference>
<protein>
    <recommendedName>
        <fullName evidence="2">Segregation/condensation protein A</fullName>
    </recommendedName>
</protein>
<sequence>GLNSPFLIEERLERHRRVSFNRLLAHAASRLEIIVTFLAVLELIKLKGIEVQQERLFGEIVILQKQVELASA</sequence>
<comment type="caution">
    <text evidence="1">The sequence shown here is derived from an EMBL/GenBank/DDBJ whole genome shotgun (WGS) entry which is preliminary data.</text>
</comment>
<accession>X0TB75</accession>
<gene>
    <name evidence="1" type="ORF">S01H1_08031</name>
</gene>
<dbReference type="Gene3D" id="1.10.10.580">
    <property type="entry name" value="Structural maintenance of chromosome 1. Chain E"/>
    <property type="match status" value="1"/>
</dbReference>